<dbReference type="InterPro" id="IPR006015">
    <property type="entry name" value="Universal_stress_UspA"/>
</dbReference>
<gene>
    <name evidence="3" type="ORF">DFK10_01875</name>
</gene>
<dbReference type="OrthoDB" id="9792500at2"/>
<organism evidence="3 4">
    <name type="scientific">Salibaculum griseiflavum</name>
    <dbReference type="NCBI Taxonomy" id="1914409"/>
    <lineage>
        <taxon>Bacteria</taxon>
        <taxon>Pseudomonadati</taxon>
        <taxon>Pseudomonadota</taxon>
        <taxon>Alphaproteobacteria</taxon>
        <taxon>Rhodobacterales</taxon>
        <taxon>Roseobacteraceae</taxon>
        <taxon>Salibaculum</taxon>
    </lineage>
</organism>
<sequence length="135" mass="14593">MYSHILIPVAFDGDHPTKPAEEIAHILSAPGARVTFLHVMEELPAYAVNYIPEGYDKETRAAIEAALEGKAGNFAKGEAQVIKGHAGRSILDWAEDHGVDLIVISSHQPGLSDYFLGSTAARVVRHAKCAVHVLR</sequence>
<evidence type="ECO:0000313" key="4">
    <source>
        <dbReference type="Proteomes" id="UP000245293"/>
    </source>
</evidence>
<dbReference type="SUPFAM" id="SSF52402">
    <property type="entry name" value="Adenine nucleotide alpha hydrolases-like"/>
    <property type="match status" value="1"/>
</dbReference>
<dbReference type="PANTHER" id="PTHR46268">
    <property type="entry name" value="STRESS RESPONSE PROTEIN NHAX"/>
    <property type="match status" value="1"/>
</dbReference>
<dbReference type="RefSeq" id="WP_109385982.1">
    <property type="nucleotide sequence ID" value="NZ_QETF01000001.1"/>
</dbReference>
<evidence type="ECO:0000256" key="1">
    <source>
        <dbReference type="ARBA" id="ARBA00008791"/>
    </source>
</evidence>
<dbReference type="AlphaFoldDB" id="A0A2V1P8N9"/>
<dbReference type="InterPro" id="IPR006016">
    <property type="entry name" value="UspA"/>
</dbReference>
<dbReference type="PANTHER" id="PTHR46268:SF6">
    <property type="entry name" value="UNIVERSAL STRESS PROTEIN UP12"/>
    <property type="match status" value="1"/>
</dbReference>
<dbReference type="Pfam" id="PF00582">
    <property type="entry name" value="Usp"/>
    <property type="match status" value="1"/>
</dbReference>
<comment type="caution">
    <text evidence="3">The sequence shown here is derived from an EMBL/GenBank/DDBJ whole genome shotgun (WGS) entry which is preliminary data.</text>
</comment>
<feature type="domain" description="UspA" evidence="2">
    <location>
        <begin position="1"/>
        <end position="135"/>
    </location>
</feature>
<dbReference type="PRINTS" id="PR01438">
    <property type="entry name" value="UNVRSLSTRESS"/>
</dbReference>
<proteinExistence type="inferred from homology"/>
<dbReference type="CDD" id="cd00293">
    <property type="entry name" value="USP-like"/>
    <property type="match status" value="1"/>
</dbReference>
<name>A0A2V1P8N9_9RHOB</name>
<evidence type="ECO:0000313" key="3">
    <source>
        <dbReference type="EMBL" id="PWG18686.1"/>
    </source>
</evidence>
<reference evidence="4" key="1">
    <citation type="submission" date="2018-05" db="EMBL/GenBank/DDBJ databases">
        <authorList>
            <person name="Du Z."/>
            <person name="Wang X."/>
        </authorList>
    </citation>
    <scope>NUCLEOTIDE SEQUENCE [LARGE SCALE GENOMIC DNA]</scope>
    <source>
        <strain evidence="4">WDS4C29</strain>
    </source>
</reference>
<dbReference type="InterPro" id="IPR014729">
    <property type="entry name" value="Rossmann-like_a/b/a_fold"/>
</dbReference>
<dbReference type="Gene3D" id="3.40.50.620">
    <property type="entry name" value="HUPs"/>
    <property type="match status" value="1"/>
</dbReference>
<accession>A0A2V1P8N9</accession>
<comment type="similarity">
    <text evidence="1">Belongs to the universal stress protein A family.</text>
</comment>
<dbReference type="Proteomes" id="UP000245293">
    <property type="component" value="Unassembled WGS sequence"/>
</dbReference>
<dbReference type="EMBL" id="QETF01000001">
    <property type="protein sequence ID" value="PWG18686.1"/>
    <property type="molecule type" value="Genomic_DNA"/>
</dbReference>
<protein>
    <submittedName>
        <fullName evidence="3">Universal stress protein</fullName>
    </submittedName>
</protein>
<evidence type="ECO:0000259" key="2">
    <source>
        <dbReference type="Pfam" id="PF00582"/>
    </source>
</evidence>
<keyword evidence="4" id="KW-1185">Reference proteome</keyword>